<accession>A0A840NFQ7</accession>
<sequence length="123" mass="13643">MDSIAELRSRLRAFAQERDWGRFHSPKNLAMALSGEAGELIAELQWLDDASVADGLEQGALKERLADEAADVLLYLVQFTEAAGIDLVDAAHAKIDRNESRYPVHLAHGTATKQTELHRPHQD</sequence>
<keyword evidence="2" id="KW-0378">Hydrolase</keyword>
<evidence type="ECO:0000313" key="3">
    <source>
        <dbReference type="Proteomes" id="UP000580474"/>
    </source>
</evidence>
<dbReference type="InterPro" id="IPR052555">
    <property type="entry name" value="dCTP_Pyrophosphatase"/>
</dbReference>
<evidence type="ECO:0000256" key="1">
    <source>
        <dbReference type="SAM" id="MobiDB-lite"/>
    </source>
</evidence>
<organism evidence="2 3">
    <name type="scientific">Saccharopolyspora gloriosae</name>
    <dbReference type="NCBI Taxonomy" id="455344"/>
    <lineage>
        <taxon>Bacteria</taxon>
        <taxon>Bacillati</taxon>
        <taxon>Actinomycetota</taxon>
        <taxon>Actinomycetes</taxon>
        <taxon>Pseudonocardiales</taxon>
        <taxon>Pseudonocardiaceae</taxon>
        <taxon>Saccharopolyspora</taxon>
    </lineage>
</organism>
<dbReference type="Gene3D" id="1.10.287.1080">
    <property type="entry name" value="MazG-like"/>
    <property type="match status" value="1"/>
</dbReference>
<dbReference type="SUPFAM" id="SSF101386">
    <property type="entry name" value="all-alpha NTP pyrophosphatases"/>
    <property type="match status" value="1"/>
</dbReference>
<dbReference type="GO" id="GO:0047429">
    <property type="term" value="F:nucleoside triphosphate diphosphatase activity"/>
    <property type="evidence" value="ECO:0007669"/>
    <property type="project" value="InterPro"/>
</dbReference>
<gene>
    <name evidence="2" type="ORF">BJ969_002181</name>
</gene>
<comment type="caution">
    <text evidence="2">The sequence shown here is derived from an EMBL/GenBank/DDBJ whole genome shotgun (WGS) entry which is preliminary data.</text>
</comment>
<reference evidence="2 3" key="1">
    <citation type="submission" date="2020-08" db="EMBL/GenBank/DDBJ databases">
        <title>Sequencing the genomes of 1000 actinobacteria strains.</title>
        <authorList>
            <person name="Klenk H.-P."/>
        </authorList>
    </citation>
    <scope>NUCLEOTIDE SEQUENCE [LARGE SCALE GENOMIC DNA]</scope>
    <source>
        <strain evidence="2 3">DSM 45582</strain>
    </source>
</reference>
<dbReference type="InterPro" id="IPR025984">
    <property type="entry name" value="DCTPP"/>
</dbReference>
<dbReference type="Pfam" id="PF12643">
    <property type="entry name" value="MazG-like"/>
    <property type="match status" value="1"/>
</dbReference>
<dbReference type="AlphaFoldDB" id="A0A840NFQ7"/>
<proteinExistence type="predicted"/>
<dbReference type="Proteomes" id="UP000580474">
    <property type="component" value="Unassembled WGS sequence"/>
</dbReference>
<keyword evidence="3" id="KW-1185">Reference proteome</keyword>
<dbReference type="CDD" id="cd11537">
    <property type="entry name" value="NTP-PPase_RS21-C6_like"/>
    <property type="match status" value="1"/>
</dbReference>
<dbReference type="EMBL" id="JACHIV010000001">
    <property type="protein sequence ID" value="MBB5069093.1"/>
    <property type="molecule type" value="Genomic_DNA"/>
</dbReference>
<protein>
    <submittedName>
        <fullName evidence="2">NTP pyrophosphatase (Non-canonical NTP hydrolase)</fullName>
    </submittedName>
</protein>
<dbReference type="RefSeq" id="WP_184478827.1">
    <property type="nucleotide sequence ID" value="NZ_JACHIV010000001.1"/>
</dbReference>
<dbReference type="PIRSF" id="PIRSF029826">
    <property type="entry name" value="UCP029826_pph"/>
    <property type="match status" value="1"/>
</dbReference>
<feature type="region of interest" description="Disordered" evidence="1">
    <location>
        <begin position="102"/>
        <end position="123"/>
    </location>
</feature>
<dbReference type="PANTHER" id="PTHR46523:SF1">
    <property type="entry name" value="DCTP PYROPHOSPHATASE 1"/>
    <property type="match status" value="1"/>
</dbReference>
<name>A0A840NFQ7_9PSEU</name>
<dbReference type="PANTHER" id="PTHR46523">
    <property type="entry name" value="DCTP PYROPHOSPHATASE 1"/>
    <property type="match status" value="1"/>
</dbReference>
<evidence type="ECO:0000313" key="2">
    <source>
        <dbReference type="EMBL" id="MBB5069093.1"/>
    </source>
</evidence>
<dbReference type="GO" id="GO:0009143">
    <property type="term" value="P:nucleoside triphosphate catabolic process"/>
    <property type="evidence" value="ECO:0007669"/>
    <property type="project" value="InterPro"/>
</dbReference>